<name>A0A6J5NZ01_9CAUD</name>
<reference evidence="1" key="1">
    <citation type="submission" date="2020-04" db="EMBL/GenBank/DDBJ databases">
        <authorList>
            <person name="Chiriac C."/>
            <person name="Salcher M."/>
            <person name="Ghai R."/>
            <person name="Kavagutti S V."/>
        </authorList>
    </citation>
    <scope>NUCLEOTIDE SEQUENCE</scope>
</reference>
<sequence>MANEFRIINGFFSEGSSNITGSLEVTAGITGSLQGTATSASFAVTASYLAGAATTVTYIRRSDYTASLDPNVNLLYLGQAESGSAESATVWDITRLSISSSGDTTANSASGAAWTDRYTTTYS</sequence>
<evidence type="ECO:0000313" key="1">
    <source>
        <dbReference type="EMBL" id="CAB4160464.1"/>
    </source>
</evidence>
<organism evidence="1">
    <name type="scientific">uncultured Caudovirales phage</name>
    <dbReference type="NCBI Taxonomy" id="2100421"/>
    <lineage>
        <taxon>Viruses</taxon>
        <taxon>Duplodnaviria</taxon>
        <taxon>Heunggongvirae</taxon>
        <taxon>Uroviricota</taxon>
        <taxon>Caudoviricetes</taxon>
        <taxon>Peduoviridae</taxon>
        <taxon>Maltschvirus</taxon>
        <taxon>Maltschvirus maltsch</taxon>
    </lineage>
</organism>
<proteinExistence type="predicted"/>
<gene>
    <name evidence="1" type="ORF">UFOVP723_203</name>
</gene>
<protein>
    <submittedName>
        <fullName evidence="1">Uncharacterized protein</fullName>
    </submittedName>
</protein>
<accession>A0A6J5NZ01</accession>
<dbReference type="EMBL" id="LR796697">
    <property type="protein sequence ID" value="CAB4160464.1"/>
    <property type="molecule type" value="Genomic_DNA"/>
</dbReference>